<sequence length="36" mass="4131">MRRMVVDLNVPIEIVTVPTVREKDGPAMSSRNRYLS</sequence>
<dbReference type="Pfam" id="PF02569">
    <property type="entry name" value="Pantoate_ligase"/>
    <property type="match status" value="1"/>
</dbReference>
<dbReference type="GO" id="GO:0004592">
    <property type="term" value="F:pantoate-beta-alanine ligase activity"/>
    <property type="evidence" value="ECO:0007669"/>
    <property type="project" value="InterPro"/>
</dbReference>
<gene>
    <name evidence="1" type="ORF">CIT37_05470</name>
</gene>
<protein>
    <recommendedName>
        <fullName evidence="3">Pantoate--beta-alanine ligase</fullName>
    </recommendedName>
</protein>
<dbReference type="SUPFAM" id="SSF52374">
    <property type="entry name" value="Nucleotidylyl transferase"/>
    <property type="match status" value="1"/>
</dbReference>
<dbReference type="AlphaFoldDB" id="A0A2U8P1Z5"/>
<evidence type="ECO:0008006" key="3">
    <source>
        <dbReference type="Google" id="ProtNLM"/>
    </source>
</evidence>
<reference evidence="1 2" key="1">
    <citation type="journal article" date="2014" name="Int. J. Syst. Evol. Microbiol.">
        <title>Bradyrhizobium ottawaense sp. nov., a symbiotic nitrogen fixing bacterium from root nodules of soybeans in Canada.</title>
        <authorList>
            <person name="Yu X."/>
            <person name="Cloutier S."/>
            <person name="Tambong J.T."/>
            <person name="Bromfield E.S."/>
        </authorList>
    </citation>
    <scope>NUCLEOTIDE SEQUENCE [LARGE SCALE GENOMIC DNA]</scope>
    <source>
        <strain evidence="1 2">OO99</strain>
    </source>
</reference>
<evidence type="ECO:0000313" key="1">
    <source>
        <dbReference type="EMBL" id="AWL91725.1"/>
    </source>
</evidence>
<proteinExistence type="predicted"/>
<reference evidence="1 2" key="2">
    <citation type="journal article" date="2017" name="Syst. Appl. Microbiol.">
        <title>Soybeans inoculated with root zone soils of Canadian native legumes harbour diverse and novel Bradyrhizobium spp. that possess agricultural potential.</title>
        <authorList>
            <person name="Bromfield E.S.P."/>
            <person name="Cloutier S."/>
            <person name="Tambong J.T."/>
            <person name="Tran Thi T.V."/>
        </authorList>
    </citation>
    <scope>NUCLEOTIDE SEQUENCE [LARGE SCALE GENOMIC DNA]</scope>
    <source>
        <strain evidence="1 2">OO99</strain>
    </source>
</reference>
<dbReference type="Proteomes" id="UP000215703">
    <property type="component" value="Chromosome"/>
</dbReference>
<dbReference type="InterPro" id="IPR042176">
    <property type="entry name" value="Pantoate_ligase_C"/>
</dbReference>
<dbReference type="InterPro" id="IPR003721">
    <property type="entry name" value="Pantoate_ligase"/>
</dbReference>
<dbReference type="GO" id="GO:0015940">
    <property type="term" value="P:pantothenate biosynthetic process"/>
    <property type="evidence" value="ECO:0007669"/>
    <property type="project" value="InterPro"/>
</dbReference>
<name>A0A2U8P1Z5_9BRAD</name>
<dbReference type="Gene3D" id="3.30.1300.10">
    <property type="entry name" value="Pantoate-beta-alanine ligase, C-terminal domain"/>
    <property type="match status" value="1"/>
</dbReference>
<dbReference type="EMBL" id="CP029425">
    <property type="protein sequence ID" value="AWL91725.1"/>
    <property type="molecule type" value="Genomic_DNA"/>
</dbReference>
<organism evidence="1 2">
    <name type="scientific">Bradyrhizobium ottawaense</name>
    <dbReference type="NCBI Taxonomy" id="931866"/>
    <lineage>
        <taxon>Bacteria</taxon>
        <taxon>Pseudomonadati</taxon>
        <taxon>Pseudomonadota</taxon>
        <taxon>Alphaproteobacteria</taxon>
        <taxon>Hyphomicrobiales</taxon>
        <taxon>Nitrobacteraceae</taxon>
        <taxon>Bradyrhizobium</taxon>
    </lineage>
</organism>
<accession>A0A2U8P1Z5</accession>
<evidence type="ECO:0000313" key="2">
    <source>
        <dbReference type="Proteomes" id="UP000215703"/>
    </source>
</evidence>